<reference evidence="2" key="2">
    <citation type="submission" date="2023-05" db="EMBL/GenBank/DDBJ databases">
        <authorList>
            <consortium name="Lawrence Berkeley National Laboratory"/>
            <person name="Steindorff A."/>
            <person name="Hensen N."/>
            <person name="Bonometti L."/>
            <person name="Westerberg I."/>
            <person name="Brannstrom I.O."/>
            <person name="Guillou S."/>
            <person name="Cros-Aarteil S."/>
            <person name="Calhoun S."/>
            <person name="Haridas S."/>
            <person name="Kuo A."/>
            <person name="Mondo S."/>
            <person name="Pangilinan J."/>
            <person name="Riley R."/>
            <person name="Labutti K."/>
            <person name="Andreopoulos B."/>
            <person name="Lipzen A."/>
            <person name="Chen C."/>
            <person name="Yanf M."/>
            <person name="Daum C."/>
            <person name="Ng V."/>
            <person name="Clum A."/>
            <person name="Ohm R."/>
            <person name="Martin F."/>
            <person name="Silar P."/>
            <person name="Natvig D."/>
            <person name="Lalanne C."/>
            <person name="Gautier V."/>
            <person name="Ament-Velasquez S.L."/>
            <person name="Kruys A."/>
            <person name="Hutchinson M.I."/>
            <person name="Powell A.J."/>
            <person name="Barry K."/>
            <person name="Miller A.N."/>
            <person name="Grigoriev I.V."/>
            <person name="Debuchy R."/>
            <person name="Gladieux P."/>
            <person name="Thoren M.H."/>
            <person name="Johannesson H."/>
        </authorList>
    </citation>
    <scope>NUCLEOTIDE SEQUENCE</scope>
    <source>
        <strain evidence="2">CBS 315.58</strain>
    </source>
</reference>
<gene>
    <name evidence="2" type="ORF">QBC40DRAFT_256174</name>
</gene>
<dbReference type="EMBL" id="MU863948">
    <property type="protein sequence ID" value="KAK4198301.1"/>
    <property type="molecule type" value="Genomic_DNA"/>
</dbReference>
<protein>
    <submittedName>
        <fullName evidence="2">Uncharacterized protein</fullName>
    </submittedName>
</protein>
<name>A0AAN6XEY2_9PEZI</name>
<evidence type="ECO:0000313" key="3">
    <source>
        <dbReference type="Proteomes" id="UP001303160"/>
    </source>
</evidence>
<accession>A0AAN6XEY2</accession>
<sequence length="220" mass="23673">MAVPAKVGQRQATFKPLVDISFTGITSPGRLGNNVEAESGKAGNMAAEGDPYGDAAWPYSATCSPGIFCTRLLVEKAVGFSTTPACLQSSRIAIPPRKAATEKPMMPIQSASASPYTPASRSASNHAERKALQKVATLEARIKTIESQHSEQSATSAAQLARAQADLKVAEEEKQALNTKLEESKKKNAALKLQERRHKAYIEMLELRLGELHAMIPQTE</sequence>
<evidence type="ECO:0000313" key="2">
    <source>
        <dbReference type="EMBL" id="KAK4198301.1"/>
    </source>
</evidence>
<organism evidence="2 3">
    <name type="scientific">Triangularia verruculosa</name>
    <dbReference type="NCBI Taxonomy" id="2587418"/>
    <lineage>
        <taxon>Eukaryota</taxon>
        <taxon>Fungi</taxon>
        <taxon>Dikarya</taxon>
        <taxon>Ascomycota</taxon>
        <taxon>Pezizomycotina</taxon>
        <taxon>Sordariomycetes</taxon>
        <taxon>Sordariomycetidae</taxon>
        <taxon>Sordariales</taxon>
        <taxon>Podosporaceae</taxon>
        <taxon>Triangularia</taxon>
    </lineage>
</organism>
<comment type="caution">
    <text evidence="2">The sequence shown here is derived from an EMBL/GenBank/DDBJ whole genome shotgun (WGS) entry which is preliminary data.</text>
</comment>
<keyword evidence="3" id="KW-1185">Reference proteome</keyword>
<feature type="coiled-coil region" evidence="1">
    <location>
        <begin position="128"/>
        <end position="194"/>
    </location>
</feature>
<reference evidence="2" key="1">
    <citation type="journal article" date="2023" name="Mol. Phylogenet. Evol.">
        <title>Genome-scale phylogeny and comparative genomics of the fungal order Sordariales.</title>
        <authorList>
            <person name="Hensen N."/>
            <person name="Bonometti L."/>
            <person name="Westerberg I."/>
            <person name="Brannstrom I.O."/>
            <person name="Guillou S."/>
            <person name="Cros-Aarteil S."/>
            <person name="Calhoun S."/>
            <person name="Haridas S."/>
            <person name="Kuo A."/>
            <person name="Mondo S."/>
            <person name="Pangilinan J."/>
            <person name="Riley R."/>
            <person name="LaButti K."/>
            <person name="Andreopoulos B."/>
            <person name="Lipzen A."/>
            <person name="Chen C."/>
            <person name="Yan M."/>
            <person name="Daum C."/>
            <person name="Ng V."/>
            <person name="Clum A."/>
            <person name="Steindorff A."/>
            <person name="Ohm R.A."/>
            <person name="Martin F."/>
            <person name="Silar P."/>
            <person name="Natvig D.O."/>
            <person name="Lalanne C."/>
            <person name="Gautier V."/>
            <person name="Ament-Velasquez S.L."/>
            <person name="Kruys A."/>
            <person name="Hutchinson M.I."/>
            <person name="Powell A.J."/>
            <person name="Barry K."/>
            <person name="Miller A.N."/>
            <person name="Grigoriev I.V."/>
            <person name="Debuchy R."/>
            <person name="Gladieux P."/>
            <person name="Hiltunen Thoren M."/>
            <person name="Johannesson H."/>
        </authorList>
    </citation>
    <scope>NUCLEOTIDE SEQUENCE</scope>
    <source>
        <strain evidence="2">CBS 315.58</strain>
    </source>
</reference>
<dbReference type="AlphaFoldDB" id="A0AAN6XEY2"/>
<dbReference type="Proteomes" id="UP001303160">
    <property type="component" value="Unassembled WGS sequence"/>
</dbReference>
<proteinExistence type="predicted"/>
<evidence type="ECO:0000256" key="1">
    <source>
        <dbReference type="SAM" id="Coils"/>
    </source>
</evidence>
<keyword evidence="1" id="KW-0175">Coiled coil</keyword>